<dbReference type="GO" id="GO:0035023">
    <property type="term" value="P:regulation of Rho protein signal transduction"/>
    <property type="evidence" value="ECO:0007669"/>
    <property type="project" value="TreeGrafter"/>
</dbReference>
<dbReference type="CDD" id="cd00160">
    <property type="entry name" value="RhoGEF"/>
    <property type="match status" value="1"/>
</dbReference>
<dbReference type="Gene3D" id="1.20.900.10">
    <property type="entry name" value="Dbl homology (DH) domain"/>
    <property type="match status" value="1"/>
</dbReference>
<evidence type="ECO:0000256" key="7">
    <source>
        <dbReference type="ARBA" id="ARBA00022833"/>
    </source>
</evidence>
<evidence type="ECO:0000256" key="2">
    <source>
        <dbReference type="ARBA" id="ARBA00022490"/>
    </source>
</evidence>
<dbReference type="GO" id="GO:0005856">
    <property type="term" value="C:cytoskeleton"/>
    <property type="evidence" value="ECO:0007669"/>
    <property type="project" value="TreeGrafter"/>
</dbReference>
<evidence type="ECO:0000256" key="8">
    <source>
        <dbReference type="ARBA" id="ARBA00023054"/>
    </source>
</evidence>
<evidence type="ECO:0000259" key="10">
    <source>
        <dbReference type="PROSITE" id="PS50010"/>
    </source>
</evidence>
<dbReference type="SMART" id="SM00233">
    <property type="entry name" value="PH"/>
    <property type="match status" value="1"/>
</dbReference>
<feature type="domain" description="DH" evidence="10">
    <location>
        <begin position="216"/>
        <end position="413"/>
    </location>
</feature>
<evidence type="ECO:0000256" key="4">
    <source>
        <dbReference type="ARBA" id="ARBA00022658"/>
    </source>
</evidence>
<reference evidence="12" key="1">
    <citation type="submission" date="2018-05" db="EMBL/GenBank/DDBJ databases">
        <authorList>
            <person name="Datahose"/>
        </authorList>
    </citation>
    <scope>NUCLEOTIDE SEQUENCE</scope>
</reference>
<feature type="domain" description="Phorbol-ester/DAG-type" evidence="11">
    <location>
        <begin position="24"/>
        <end position="71"/>
    </location>
</feature>
<dbReference type="SUPFAM" id="SSF57889">
    <property type="entry name" value="Cysteine-rich domain"/>
    <property type="match status" value="1"/>
</dbReference>
<dbReference type="SUPFAM" id="SSF50729">
    <property type="entry name" value="PH domain-like"/>
    <property type="match status" value="1"/>
</dbReference>
<dbReference type="Pfam" id="PF00130">
    <property type="entry name" value="C1_1"/>
    <property type="match status" value="1"/>
</dbReference>
<dbReference type="GO" id="GO:0008270">
    <property type="term" value="F:zinc ion binding"/>
    <property type="evidence" value="ECO:0007669"/>
    <property type="project" value="UniProtKB-KW"/>
</dbReference>
<keyword evidence="3" id="KW-0597">Phosphoprotein</keyword>
<keyword evidence="13" id="KW-1185">Reference proteome</keyword>
<comment type="subcellular location">
    <subcellularLocation>
        <location evidence="1">Cytoplasm</location>
    </subcellularLocation>
</comment>
<protein>
    <recommendedName>
        <fullName evidence="14">Rho guanine nucleotide exchange factor (GEF) 1a</fullName>
    </recommendedName>
</protein>
<dbReference type="InterPro" id="IPR011993">
    <property type="entry name" value="PH-like_dom_sf"/>
</dbReference>
<dbReference type="InterPro" id="IPR046349">
    <property type="entry name" value="C1-like_sf"/>
</dbReference>
<keyword evidence="2" id="KW-0963">Cytoplasm</keyword>
<evidence type="ECO:0000259" key="9">
    <source>
        <dbReference type="PROSITE" id="PS50003"/>
    </source>
</evidence>
<keyword evidence="8" id="KW-0175">Coiled coil</keyword>
<dbReference type="InterPro" id="IPR041020">
    <property type="entry name" value="PH_16"/>
</dbReference>
<accession>A0AAX7U734</accession>
<dbReference type="SMART" id="SM00109">
    <property type="entry name" value="C1"/>
    <property type="match status" value="1"/>
</dbReference>
<dbReference type="SMART" id="SM00325">
    <property type="entry name" value="RhoGEF"/>
    <property type="match status" value="1"/>
</dbReference>
<evidence type="ECO:0000313" key="12">
    <source>
        <dbReference type="Ensembl" id="ENSACLP00000064592.1"/>
    </source>
</evidence>
<dbReference type="GO" id="GO:0005737">
    <property type="term" value="C:cytoplasm"/>
    <property type="evidence" value="ECO:0007669"/>
    <property type="project" value="UniProtKB-SubCell"/>
</dbReference>
<feature type="domain" description="PH" evidence="9">
    <location>
        <begin position="453"/>
        <end position="553"/>
    </location>
</feature>
<reference evidence="12" key="2">
    <citation type="submission" date="2025-08" db="UniProtKB">
        <authorList>
            <consortium name="Ensembl"/>
        </authorList>
    </citation>
    <scope>IDENTIFICATION</scope>
</reference>
<dbReference type="Gene3D" id="2.30.29.30">
    <property type="entry name" value="Pleckstrin-homology domain (PH domain)/Phosphotyrosine-binding domain (PTB)"/>
    <property type="match status" value="1"/>
</dbReference>
<dbReference type="Ensembl" id="ENSACLT00000062765.1">
    <property type="protein sequence ID" value="ENSACLP00000064592.1"/>
    <property type="gene ID" value="ENSACLG00000017326.2"/>
</dbReference>
<keyword evidence="5" id="KW-0479">Metal-binding</keyword>
<sequence length="699" mass="80725">YTERERMREREKAARESVVLKPNGHLFTSLTVSGTTLCSACNKSITAKEALCCPTCSATIHNRCRDTLPNCAKMKQRQQKTALMKNNVPLRAKTQGMRERPTSAIYPSESFRQSLLRSRRGRSHLSLSKSVSTNNIVGSLNDDAPLGLRRILSQSTDSLSFRNRTMSMESLNDDGELYYASVLEEIELEGQDFKADSWSMAVDSSYLQTHRKNVIKRQDVIYELIHTELHHMQTLQIMERVFRQGMLEELQLEPSTVHAMFPCLDQLIKIHSQFLAQLLLRRKNSLQPGSNHNYTIHQLGDILVEQFSGQSADDMQKTYAEFCSRHLKAVKLYKELLAKDKKFQFFIRQVSRGPLLRCHGVQECILLVTQRMFKYPALIQRILDNTTDDEEEASSVAQALLMIRELLSSIDQQMDDLEKTQRLQEIHAKLDPRAEAIVRDGGIFKAGELLRRRLIREGTLFWKTPGSRLKDIQVLLMSDILVFLQEKDQRCIFPSMDKPPVLSLQNLIVRDIANQERGMYLISDSTPPEMYEFYAASKDDKNIWIRHVQHAVSKWVNAHTTHAKAFHRFVVYKLKFITSWVLFLHFGKYKEKCNYPETIMDCKSHRKHKHLFAFAEQNKCSMSAHWFLYNNNNNNTNNNSQMAELLTPEARHSSGEADFCLYPFFGHYPELVTIGEGRVIKSSYKNETQVVINCLIIEV</sequence>
<dbReference type="PANTHER" id="PTHR13944:SF20">
    <property type="entry name" value="RHO GUANINE NUCLEOTIDE EXCHANGE FACTOR 2"/>
    <property type="match status" value="1"/>
</dbReference>
<dbReference type="SUPFAM" id="SSF48065">
    <property type="entry name" value="DBL homology domain (DH-domain)"/>
    <property type="match status" value="1"/>
</dbReference>
<evidence type="ECO:0008006" key="14">
    <source>
        <dbReference type="Google" id="ProtNLM"/>
    </source>
</evidence>
<dbReference type="InterPro" id="IPR001849">
    <property type="entry name" value="PH_domain"/>
</dbReference>
<dbReference type="Proteomes" id="UP000265100">
    <property type="component" value="Chromosome 22"/>
</dbReference>
<keyword evidence="6" id="KW-0863">Zinc-finger</keyword>
<dbReference type="PROSITE" id="PS50010">
    <property type="entry name" value="DH_2"/>
    <property type="match status" value="1"/>
</dbReference>
<evidence type="ECO:0000256" key="3">
    <source>
        <dbReference type="ARBA" id="ARBA00022553"/>
    </source>
</evidence>
<dbReference type="AlphaFoldDB" id="A0AAX7U734"/>
<evidence type="ECO:0000256" key="6">
    <source>
        <dbReference type="ARBA" id="ARBA00022771"/>
    </source>
</evidence>
<dbReference type="Pfam" id="PF00621">
    <property type="entry name" value="RhoGEF"/>
    <property type="match status" value="1"/>
</dbReference>
<dbReference type="GO" id="GO:0008017">
    <property type="term" value="F:microtubule binding"/>
    <property type="evidence" value="ECO:0007669"/>
    <property type="project" value="TreeGrafter"/>
</dbReference>
<evidence type="ECO:0000259" key="11">
    <source>
        <dbReference type="PROSITE" id="PS50081"/>
    </source>
</evidence>
<keyword evidence="7" id="KW-0862">Zinc</keyword>
<proteinExistence type="predicted"/>
<dbReference type="GO" id="GO:0005085">
    <property type="term" value="F:guanyl-nucleotide exchange factor activity"/>
    <property type="evidence" value="ECO:0007669"/>
    <property type="project" value="UniProtKB-KW"/>
</dbReference>
<dbReference type="Gene3D" id="3.30.60.20">
    <property type="match status" value="1"/>
</dbReference>
<dbReference type="InterPro" id="IPR000219">
    <property type="entry name" value="DH_dom"/>
</dbReference>
<evidence type="ECO:0000256" key="5">
    <source>
        <dbReference type="ARBA" id="ARBA00022723"/>
    </source>
</evidence>
<dbReference type="InterPro" id="IPR051632">
    <property type="entry name" value="Rho_GEF"/>
</dbReference>
<name>A0AAX7U734_ASTCA</name>
<evidence type="ECO:0000313" key="13">
    <source>
        <dbReference type="Proteomes" id="UP000265100"/>
    </source>
</evidence>
<dbReference type="InterPro" id="IPR035899">
    <property type="entry name" value="DBL_dom_sf"/>
</dbReference>
<dbReference type="InterPro" id="IPR002219">
    <property type="entry name" value="PKC_DAG/PE"/>
</dbReference>
<dbReference type="PANTHER" id="PTHR13944">
    <property type="entry name" value="AGAP007712-PA"/>
    <property type="match status" value="1"/>
</dbReference>
<dbReference type="GO" id="GO:0045666">
    <property type="term" value="P:positive regulation of neuron differentiation"/>
    <property type="evidence" value="ECO:0007669"/>
    <property type="project" value="TreeGrafter"/>
</dbReference>
<dbReference type="GO" id="GO:0000902">
    <property type="term" value="P:cell morphogenesis"/>
    <property type="evidence" value="ECO:0007669"/>
    <property type="project" value="TreeGrafter"/>
</dbReference>
<evidence type="ECO:0000256" key="1">
    <source>
        <dbReference type="ARBA" id="ARBA00004496"/>
    </source>
</evidence>
<dbReference type="PROSITE" id="PS00479">
    <property type="entry name" value="ZF_DAG_PE_1"/>
    <property type="match status" value="1"/>
</dbReference>
<organism evidence="12 13">
    <name type="scientific">Astatotilapia calliptera</name>
    <name type="common">Eastern happy</name>
    <name type="synonym">Chromis callipterus</name>
    <dbReference type="NCBI Taxonomy" id="8154"/>
    <lineage>
        <taxon>Eukaryota</taxon>
        <taxon>Metazoa</taxon>
        <taxon>Chordata</taxon>
        <taxon>Craniata</taxon>
        <taxon>Vertebrata</taxon>
        <taxon>Euteleostomi</taxon>
        <taxon>Actinopterygii</taxon>
        <taxon>Neopterygii</taxon>
        <taxon>Teleostei</taxon>
        <taxon>Neoteleostei</taxon>
        <taxon>Acanthomorphata</taxon>
        <taxon>Ovalentaria</taxon>
        <taxon>Cichlomorphae</taxon>
        <taxon>Cichliformes</taxon>
        <taxon>Cichlidae</taxon>
        <taxon>African cichlids</taxon>
        <taxon>Pseudocrenilabrinae</taxon>
        <taxon>Haplochromini</taxon>
        <taxon>Astatotilapia</taxon>
    </lineage>
</organism>
<gene>
    <name evidence="12" type="primary">ARHGEF2</name>
</gene>
<dbReference type="PROSITE" id="PS50081">
    <property type="entry name" value="ZF_DAG_PE_2"/>
    <property type="match status" value="1"/>
</dbReference>
<dbReference type="PROSITE" id="PS50003">
    <property type="entry name" value="PH_DOMAIN"/>
    <property type="match status" value="1"/>
</dbReference>
<dbReference type="GeneTree" id="ENSGT00940000158341"/>
<dbReference type="FunFam" id="1.20.900.10:FF:000004">
    <property type="entry name" value="Rho guanine nucleotide exchange factor 2"/>
    <property type="match status" value="1"/>
</dbReference>
<dbReference type="GO" id="GO:0007015">
    <property type="term" value="P:actin filament organization"/>
    <property type="evidence" value="ECO:0007669"/>
    <property type="project" value="TreeGrafter"/>
</dbReference>
<keyword evidence="4" id="KW-0344">Guanine-nucleotide releasing factor</keyword>
<dbReference type="GO" id="GO:0032587">
    <property type="term" value="C:ruffle membrane"/>
    <property type="evidence" value="ECO:0007669"/>
    <property type="project" value="TreeGrafter"/>
</dbReference>
<reference evidence="12" key="3">
    <citation type="submission" date="2025-09" db="UniProtKB">
        <authorList>
            <consortium name="Ensembl"/>
        </authorList>
    </citation>
    <scope>IDENTIFICATION</scope>
</reference>
<dbReference type="Pfam" id="PF17838">
    <property type="entry name" value="PH_16"/>
    <property type="match status" value="1"/>
</dbReference>